<dbReference type="GO" id="GO:0003677">
    <property type="term" value="F:DNA binding"/>
    <property type="evidence" value="ECO:0007669"/>
    <property type="project" value="UniProtKB-UniRule"/>
</dbReference>
<dbReference type="Pfam" id="PF04014">
    <property type="entry name" value="MazE_antitoxin"/>
    <property type="match status" value="1"/>
</dbReference>
<name>A0A0G1RVU1_9BACT</name>
<keyword evidence="1" id="KW-0238">DNA-binding</keyword>
<comment type="caution">
    <text evidence="3">The sequence shown here is derived from an EMBL/GenBank/DDBJ whole genome shotgun (WGS) entry which is preliminary data.</text>
</comment>
<protein>
    <recommendedName>
        <fullName evidence="2">SpoVT-AbrB domain-containing protein</fullName>
    </recommendedName>
</protein>
<organism evidence="3 4">
    <name type="scientific">Candidatus Beckwithbacteria bacterium GW2011_GWB1_47_15</name>
    <dbReference type="NCBI Taxonomy" id="1618371"/>
    <lineage>
        <taxon>Bacteria</taxon>
        <taxon>Candidatus Beckwithiibacteriota</taxon>
    </lineage>
</organism>
<evidence type="ECO:0000313" key="3">
    <source>
        <dbReference type="EMBL" id="KKU61449.1"/>
    </source>
</evidence>
<dbReference type="InterPro" id="IPR037914">
    <property type="entry name" value="SpoVT-AbrB_sf"/>
</dbReference>
<feature type="domain" description="SpoVT-AbrB" evidence="2">
    <location>
        <begin position="2"/>
        <end position="48"/>
    </location>
</feature>
<dbReference type="EMBL" id="LCNT01000003">
    <property type="protein sequence ID" value="KKU61449.1"/>
    <property type="molecule type" value="Genomic_DNA"/>
</dbReference>
<dbReference type="InterPro" id="IPR007159">
    <property type="entry name" value="SpoVT-AbrB_dom"/>
</dbReference>
<reference evidence="3 4" key="1">
    <citation type="journal article" date="2015" name="Nature">
        <title>rRNA introns, odd ribosomes, and small enigmatic genomes across a large radiation of phyla.</title>
        <authorList>
            <person name="Brown C.T."/>
            <person name="Hug L.A."/>
            <person name="Thomas B.C."/>
            <person name="Sharon I."/>
            <person name="Castelle C.J."/>
            <person name="Singh A."/>
            <person name="Wilkins M.J."/>
            <person name="Williams K.H."/>
            <person name="Banfield J.F."/>
        </authorList>
    </citation>
    <scope>NUCLEOTIDE SEQUENCE [LARGE SCALE GENOMIC DNA]</scope>
</reference>
<dbReference type="AlphaFoldDB" id="A0A0G1RVU1"/>
<dbReference type="SMART" id="SM00966">
    <property type="entry name" value="SpoVT_AbrB"/>
    <property type="match status" value="1"/>
</dbReference>
<dbReference type="Proteomes" id="UP000033860">
    <property type="component" value="Unassembled WGS sequence"/>
</dbReference>
<sequence length="80" mass="8837">MTILSTVTTKGQVTIPQEFRQMLNIKPGQKVQFSKGGSGAIKLKPVPDFADMMGYFKTKIKYNKKAARAAYVKDLIAGKI</sequence>
<proteinExistence type="predicted"/>
<evidence type="ECO:0000256" key="1">
    <source>
        <dbReference type="PROSITE-ProRule" id="PRU01076"/>
    </source>
</evidence>
<dbReference type="NCBIfam" id="TIGR01439">
    <property type="entry name" value="lp_hng_hel_AbrB"/>
    <property type="match status" value="1"/>
</dbReference>
<evidence type="ECO:0000313" key="4">
    <source>
        <dbReference type="Proteomes" id="UP000033860"/>
    </source>
</evidence>
<gene>
    <name evidence="3" type="ORF">UX85_C0003G0108</name>
</gene>
<dbReference type="PROSITE" id="PS51740">
    <property type="entry name" value="SPOVT_ABRB"/>
    <property type="match status" value="1"/>
</dbReference>
<dbReference type="SUPFAM" id="SSF89447">
    <property type="entry name" value="AbrB/MazE/MraZ-like"/>
    <property type="match status" value="1"/>
</dbReference>
<evidence type="ECO:0000259" key="2">
    <source>
        <dbReference type="PROSITE" id="PS51740"/>
    </source>
</evidence>
<accession>A0A0G1RVU1</accession>
<dbReference type="Gene3D" id="2.10.260.10">
    <property type="match status" value="1"/>
</dbReference>